<evidence type="ECO:0000259" key="5">
    <source>
        <dbReference type="Pfam" id="PF06144"/>
    </source>
</evidence>
<evidence type="ECO:0000313" key="7">
    <source>
        <dbReference type="Proteomes" id="UP000321513"/>
    </source>
</evidence>
<dbReference type="GO" id="GO:0009360">
    <property type="term" value="C:DNA polymerase III complex"/>
    <property type="evidence" value="ECO:0007669"/>
    <property type="project" value="InterPro"/>
</dbReference>
<evidence type="ECO:0000256" key="4">
    <source>
        <dbReference type="ARBA" id="ARBA00022932"/>
    </source>
</evidence>
<evidence type="ECO:0000256" key="3">
    <source>
        <dbReference type="ARBA" id="ARBA00022705"/>
    </source>
</evidence>
<keyword evidence="7" id="KW-1185">Reference proteome</keyword>
<comment type="caution">
    <text evidence="6">The sequence shown here is derived from an EMBL/GenBank/DDBJ whole genome shotgun (WGS) entry which is preliminary data.</text>
</comment>
<dbReference type="NCBIfam" id="TIGR01128">
    <property type="entry name" value="holA"/>
    <property type="match status" value="1"/>
</dbReference>
<evidence type="ECO:0000256" key="1">
    <source>
        <dbReference type="ARBA" id="ARBA00022679"/>
    </source>
</evidence>
<dbReference type="Pfam" id="PF06144">
    <property type="entry name" value="DNA_pol3_delta"/>
    <property type="match status" value="1"/>
</dbReference>
<dbReference type="OrthoDB" id="1172326at2"/>
<name>A0A512BGQ7_9BACT</name>
<dbReference type="PANTHER" id="PTHR34388:SF1">
    <property type="entry name" value="DNA POLYMERASE III SUBUNIT DELTA"/>
    <property type="match status" value="1"/>
</dbReference>
<dbReference type="GO" id="GO:0003887">
    <property type="term" value="F:DNA-directed DNA polymerase activity"/>
    <property type="evidence" value="ECO:0007669"/>
    <property type="project" value="UniProtKB-KW"/>
</dbReference>
<keyword evidence="2" id="KW-0548">Nucleotidyltransferase</keyword>
<evidence type="ECO:0000256" key="2">
    <source>
        <dbReference type="ARBA" id="ARBA00022695"/>
    </source>
</evidence>
<evidence type="ECO:0000313" key="6">
    <source>
        <dbReference type="EMBL" id="GEO11151.1"/>
    </source>
</evidence>
<dbReference type="Proteomes" id="UP000321513">
    <property type="component" value="Unassembled WGS sequence"/>
</dbReference>
<dbReference type="InterPro" id="IPR010372">
    <property type="entry name" value="DNA_pol3_delta_N"/>
</dbReference>
<dbReference type="SUPFAM" id="SSF52540">
    <property type="entry name" value="P-loop containing nucleoside triphosphate hydrolases"/>
    <property type="match status" value="1"/>
</dbReference>
<dbReference type="AlphaFoldDB" id="A0A512BGQ7"/>
<dbReference type="RefSeq" id="WP_147205260.1">
    <property type="nucleotide sequence ID" value="NZ_BJYT01000016.1"/>
</dbReference>
<feature type="domain" description="DNA polymerase III delta N-terminal" evidence="5">
    <location>
        <begin position="19"/>
        <end position="132"/>
    </location>
</feature>
<dbReference type="PANTHER" id="PTHR34388">
    <property type="entry name" value="DNA POLYMERASE III SUBUNIT DELTA"/>
    <property type="match status" value="1"/>
</dbReference>
<dbReference type="InterPro" id="IPR027417">
    <property type="entry name" value="P-loop_NTPase"/>
</dbReference>
<sequence length="332" mass="37741">MSVEKILSEWKIGAYKPIYWLEGEEPYFIDKVVDYAEHKILNESEAGFNLTVFYGRDADWTVVVNACRRYPMFSDRQVVLLKEAQHMKDIEKLEGYVSKPLSSTIFVVAYKDKKMDGRTNFSKVIKKNGELFQSKKIFENQLPDWTRGMIQSKGYDITPQALQLLIDNIGNDLSRLENEVEKVWINLGNTKTIDENAIEKYVGISKEFNAFELQAAIGKKDLAKAIRIIQYFKANPKAAPIQLILPAVYSYFSKVYCIFGMDDKSENGVKGLFSNNFYAAKDALATAKTFGIAGVEKILLLLHEYNLRSIGIHDSGTSDADLMKEMVVKMVS</sequence>
<organism evidence="6 7">
    <name type="scientific">Segetibacter aerophilus</name>
    <dbReference type="NCBI Taxonomy" id="670293"/>
    <lineage>
        <taxon>Bacteria</taxon>
        <taxon>Pseudomonadati</taxon>
        <taxon>Bacteroidota</taxon>
        <taxon>Chitinophagia</taxon>
        <taxon>Chitinophagales</taxon>
        <taxon>Chitinophagaceae</taxon>
        <taxon>Segetibacter</taxon>
    </lineage>
</organism>
<gene>
    <name evidence="6" type="primary">holA</name>
    <name evidence="6" type="ORF">SAE01_36470</name>
</gene>
<reference evidence="6 7" key="1">
    <citation type="submission" date="2019-07" db="EMBL/GenBank/DDBJ databases">
        <title>Whole genome shotgun sequence of Segetibacter aerophilus NBRC 106135.</title>
        <authorList>
            <person name="Hosoyama A."/>
            <person name="Uohara A."/>
            <person name="Ohji S."/>
            <person name="Ichikawa N."/>
        </authorList>
    </citation>
    <scope>NUCLEOTIDE SEQUENCE [LARGE SCALE GENOMIC DNA]</scope>
    <source>
        <strain evidence="6 7">NBRC 106135</strain>
    </source>
</reference>
<proteinExistence type="predicted"/>
<dbReference type="Gene3D" id="1.10.8.60">
    <property type="match status" value="1"/>
</dbReference>
<dbReference type="EMBL" id="BJYT01000016">
    <property type="protein sequence ID" value="GEO11151.1"/>
    <property type="molecule type" value="Genomic_DNA"/>
</dbReference>
<dbReference type="InterPro" id="IPR005790">
    <property type="entry name" value="DNA_polIII_delta"/>
</dbReference>
<dbReference type="GO" id="GO:0003677">
    <property type="term" value="F:DNA binding"/>
    <property type="evidence" value="ECO:0007669"/>
    <property type="project" value="InterPro"/>
</dbReference>
<dbReference type="GO" id="GO:0006261">
    <property type="term" value="P:DNA-templated DNA replication"/>
    <property type="evidence" value="ECO:0007669"/>
    <property type="project" value="TreeGrafter"/>
</dbReference>
<accession>A0A512BGQ7</accession>
<dbReference type="Gene3D" id="3.40.50.300">
    <property type="entry name" value="P-loop containing nucleotide triphosphate hydrolases"/>
    <property type="match status" value="1"/>
</dbReference>
<protein>
    <submittedName>
        <fullName evidence="6">DNA polymerase III subunit delta</fullName>
    </submittedName>
</protein>
<keyword evidence="1" id="KW-0808">Transferase</keyword>
<keyword evidence="4" id="KW-0239">DNA-directed DNA polymerase</keyword>
<keyword evidence="3" id="KW-0235">DNA replication</keyword>
<dbReference type="Gene3D" id="1.20.272.10">
    <property type="match status" value="1"/>
</dbReference>